<dbReference type="EC" id="5.6.2.3" evidence="1"/>
<keyword evidence="1" id="KW-0233">DNA recombination</keyword>
<feature type="domain" description="DNA helicase Pif1-like DEAD-box helicase" evidence="2">
    <location>
        <begin position="177"/>
        <end position="336"/>
    </location>
</feature>
<dbReference type="InterPro" id="IPR051055">
    <property type="entry name" value="PIF1_helicase"/>
</dbReference>
<keyword evidence="1" id="KW-0227">DNA damage</keyword>
<sequence>MRIRNKAAVLRTRYYTLNSDKEAYYYSLIVCHVPFRVESELLLEKETAEQCFIRRQGQLRPLQSNISAEDFAHAEQIIQQALTQAVALNAVRDTRTDNDPLICGGEQMMNDDDNYCESENERTVMPDEVFLTNIHGLNIQQKDLFQKNSAAIENYLQGRDDQFLMFITVDILLKANFVEVGSLTGVAARQVFGKTLHSIFSLPIEKGNIMNYKKNTGQKLENERRKWRNIYWLIVDEISMVSYENLGIIHLRLQEFKNNNKLFGGVNILLFGDIMQLPPVKGQWWFMQPPRFSAEINLWQLFSFCELTINMRQRNDTEFIDLLNSLRVGELTTAQQELLCERRHIPLTGEFADGVAVHIYPTIRQVDAYNEKNSSMISKKHRLDESREVATYGKRPPDNVIPKDVNNCGGLLKTVKLSVESRIMLRRNISVSEGLVNGAIGIIKKIEWPTLRRDQLEEGELPEAVLIKFDDDSIGLRLKDNDGYIAIPPVCTIYQATGGYGDVERRMLPLILSRAVTVHKLHGTTLERAVIDLGKKKMRKGRLMSLLVE</sequence>
<dbReference type="SUPFAM" id="SSF52540">
    <property type="entry name" value="P-loop containing nucleoside triphosphate hydrolases"/>
    <property type="match status" value="1"/>
</dbReference>
<comment type="cofactor">
    <cofactor evidence="1">
        <name>Mg(2+)</name>
        <dbReference type="ChEBI" id="CHEBI:18420"/>
    </cofactor>
</comment>
<name>A0A2A4JST8_HELVI</name>
<dbReference type="Pfam" id="PF05970">
    <property type="entry name" value="PIF1"/>
    <property type="match status" value="1"/>
</dbReference>
<keyword evidence="1" id="KW-0067">ATP-binding</keyword>
<dbReference type="InterPro" id="IPR010285">
    <property type="entry name" value="DNA_helicase_pif1-like_DEAD"/>
</dbReference>
<dbReference type="GO" id="GO:0043139">
    <property type="term" value="F:5'-3' DNA helicase activity"/>
    <property type="evidence" value="ECO:0007669"/>
    <property type="project" value="UniProtKB-EC"/>
</dbReference>
<dbReference type="InterPro" id="IPR027417">
    <property type="entry name" value="P-loop_NTPase"/>
</dbReference>
<evidence type="ECO:0000313" key="3">
    <source>
        <dbReference type="EMBL" id="PCG74523.1"/>
    </source>
</evidence>
<reference evidence="3" key="1">
    <citation type="submission" date="2017-09" db="EMBL/GenBank/DDBJ databases">
        <title>Contemporary evolution of a Lepidopteran species, Heliothis virescens, in response to modern agricultural practices.</title>
        <authorList>
            <person name="Fritz M.L."/>
            <person name="Deyonke A.M."/>
            <person name="Papanicolaou A."/>
            <person name="Micinski S."/>
            <person name="Westbrook J."/>
            <person name="Gould F."/>
        </authorList>
    </citation>
    <scope>NUCLEOTIDE SEQUENCE [LARGE SCALE GENOMIC DNA]</scope>
    <source>
        <strain evidence="3">HvINT-</strain>
        <tissue evidence="3">Whole body</tissue>
    </source>
</reference>
<keyword evidence="1" id="KW-0347">Helicase</keyword>
<organism evidence="3">
    <name type="scientific">Heliothis virescens</name>
    <name type="common">Tobacco budworm moth</name>
    <dbReference type="NCBI Taxonomy" id="7102"/>
    <lineage>
        <taxon>Eukaryota</taxon>
        <taxon>Metazoa</taxon>
        <taxon>Ecdysozoa</taxon>
        <taxon>Arthropoda</taxon>
        <taxon>Hexapoda</taxon>
        <taxon>Insecta</taxon>
        <taxon>Pterygota</taxon>
        <taxon>Neoptera</taxon>
        <taxon>Endopterygota</taxon>
        <taxon>Lepidoptera</taxon>
        <taxon>Glossata</taxon>
        <taxon>Ditrysia</taxon>
        <taxon>Noctuoidea</taxon>
        <taxon>Noctuidae</taxon>
        <taxon>Heliothinae</taxon>
        <taxon>Heliothis</taxon>
    </lineage>
</organism>
<dbReference type="AlphaFoldDB" id="A0A2A4JST8"/>
<comment type="caution">
    <text evidence="3">The sequence shown here is derived from an EMBL/GenBank/DDBJ whole genome shotgun (WGS) entry which is preliminary data.</text>
</comment>
<protein>
    <recommendedName>
        <fullName evidence="1">ATP-dependent DNA helicase</fullName>
        <ecNumber evidence="1">5.6.2.3</ecNumber>
    </recommendedName>
</protein>
<dbReference type="GO" id="GO:0000723">
    <property type="term" value="P:telomere maintenance"/>
    <property type="evidence" value="ECO:0007669"/>
    <property type="project" value="InterPro"/>
</dbReference>
<keyword evidence="1" id="KW-0378">Hydrolase</keyword>
<dbReference type="PANTHER" id="PTHR47642">
    <property type="entry name" value="ATP-DEPENDENT DNA HELICASE"/>
    <property type="match status" value="1"/>
</dbReference>
<evidence type="ECO:0000256" key="1">
    <source>
        <dbReference type="RuleBase" id="RU363044"/>
    </source>
</evidence>
<accession>A0A2A4JST8</accession>
<dbReference type="GO" id="GO:0005524">
    <property type="term" value="F:ATP binding"/>
    <property type="evidence" value="ECO:0007669"/>
    <property type="project" value="UniProtKB-KW"/>
</dbReference>
<keyword evidence="1" id="KW-0234">DNA repair</keyword>
<evidence type="ECO:0000259" key="2">
    <source>
        <dbReference type="Pfam" id="PF05970"/>
    </source>
</evidence>
<dbReference type="GO" id="GO:0006310">
    <property type="term" value="P:DNA recombination"/>
    <property type="evidence" value="ECO:0007669"/>
    <property type="project" value="UniProtKB-KW"/>
</dbReference>
<dbReference type="PANTHER" id="PTHR47642:SF5">
    <property type="entry name" value="ATP-DEPENDENT DNA HELICASE"/>
    <property type="match status" value="1"/>
</dbReference>
<dbReference type="Gene3D" id="3.40.50.300">
    <property type="entry name" value="P-loop containing nucleotide triphosphate hydrolases"/>
    <property type="match status" value="1"/>
</dbReference>
<dbReference type="GO" id="GO:0006281">
    <property type="term" value="P:DNA repair"/>
    <property type="evidence" value="ECO:0007669"/>
    <property type="project" value="UniProtKB-KW"/>
</dbReference>
<comment type="similarity">
    <text evidence="1">Belongs to the helicase family.</text>
</comment>
<gene>
    <name evidence="3" type="ORF">B5V51_13176</name>
</gene>
<dbReference type="STRING" id="7102.A0A2A4JST8"/>
<keyword evidence="1" id="KW-0547">Nucleotide-binding</keyword>
<proteinExistence type="inferred from homology"/>
<dbReference type="GO" id="GO:0016887">
    <property type="term" value="F:ATP hydrolysis activity"/>
    <property type="evidence" value="ECO:0007669"/>
    <property type="project" value="RHEA"/>
</dbReference>
<comment type="catalytic activity">
    <reaction evidence="1">
        <text>ATP + H2O = ADP + phosphate + H(+)</text>
        <dbReference type="Rhea" id="RHEA:13065"/>
        <dbReference type="ChEBI" id="CHEBI:15377"/>
        <dbReference type="ChEBI" id="CHEBI:15378"/>
        <dbReference type="ChEBI" id="CHEBI:30616"/>
        <dbReference type="ChEBI" id="CHEBI:43474"/>
        <dbReference type="ChEBI" id="CHEBI:456216"/>
        <dbReference type="EC" id="5.6.2.3"/>
    </reaction>
</comment>
<dbReference type="EMBL" id="NWSH01000732">
    <property type="protein sequence ID" value="PCG74523.1"/>
    <property type="molecule type" value="Genomic_DNA"/>
</dbReference>